<dbReference type="EMBL" id="CAXIEN010000127">
    <property type="protein sequence ID" value="CAL1280044.1"/>
    <property type="molecule type" value="Genomic_DNA"/>
</dbReference>
<feature type="domain" description="DDE Tnp4" evidence="3">
    <location>
        <begin position="2"/>
        <end position="121"/>
    </location>
</feature>
<accession>A0AAV2A822</accession>
<evidence type="ECO:0000313" key="4">
    <source>
        <dbReference type="EMBL" id="CAL1280044.1"/>
    </source>
</evidence>
<evidence type="ECO:0000259" key="3">
    <source>
        <dbReference type="Pfam" id="PF13359"/>
    </source>
</evidence>
<keyword evidence="5" id="KW-1185">Reference proteome</keyword>
<dbReference type="Pfam" id="PF13359">
    <property type="entry name" value="DDE_Tnp_4"/>
    <property type="match status" value="1"/>
</dbReference>
<comment type="cofactor">
    <cofactor evidence="1">
        <name>a divalent metal cation</name>
        <dbReference type="ChEBI" id="CHEBI:60240"/>
    </cofactor>
</comment>
<name>A0AAV2A822_9ARAC</name>
<comment type="caution">
    <text evidence="4">The sequence shown here is derived from an EMBL/GenBank/DDBJ whole genome shotgun (WGS) entry which is preliminary data.</text>
</comment>
<evidence type="ECO:0000256" key="2">
    <source>
        <dbReference type="ARBA" id="ARBA00022723"/>
    </source>
</evidence>
<evidence type="ECO:0000313" key="5">
    <source>
        <dbReference type="Proteomes" id="UP001497382"/>
    </source>
</evidence>
<gene>
    <name evidence="4" type="ORF">LARSCL_LOCUS10736</name>
</gene>
<protein>
    <recommendedName>
        <fullName evidence="3">DDE Tnp4 domain-containing protein</fullName>
    </recommendedName>
</protein>
<dbReference type="AlphaFoldDB" id="A0AAV2A822"/>
<dbReference type="GO" id="GO:0046872">
    <property type="term" value="F:metal ion binding"/>
    <property type="evidence" value="ECO:0007669"/>
    <property type="project" value="UniProtKB-KW"/>
</dbReference>
<sequence>MALVDANLNFFYVDIGTNGRVSDGDVWEKCALNKRLHAAELGLPGVENLPGTNIAVPYVIVVDDAFPLEQHIMKPYPGQHVEISKRIFNYHLPRARRVSENAFGILAPRFRIFKSPILTSPAKAQTNYFGNMLFA</sequence>
<keyword evidence="2" id="KW-0479">Metal-binding</keyword>
<evidence type="ECO:0000256" key="1">
    <source>
        <dbReference type="ARBA" id="ARBA00001968"/>
    </source>
</evidence>
<dbReference type="Proteomes" id="UP001497382">
    <property type="component" value="Unassembled WGS sequence"/>
</dbReference>
<organism evidence="4 5">
    <name type="scientific">Larinioides sclopetarius</name>
    <dbReference type="NCBI Taxonomy" id="280406"/>
    <lineage>
        <taxon>Eukaryota</taxon>
        <taxon>Metazoa</taxon>
        <taxon>Ecdysozoa</taxon>
        <taxon>Arthropoda</taxon>
        <taxon>Chelicerata</taxon>
        <taxon>Arachnida</taxon>
        <taxon>Araneae</taxon>
        <taxon>Araneomorphae</taxon>
        <taxon>Entelegynae</taxon>
        <taxon>Araneoidea</taxon>
        <taxon>Araneidae</taxon>
        <taxon>Larinioides</taxon>
    </lineage>
</organism>
<reference evidence="4 5" key="1">
    <citation type="submission" date="2024-04" db="EMBL/GenBank/DDBJ databases">
        <authorList>
            <person name="Rising A."/>
            <person name="Reimegard J."/>
            <person name="Sonavane S."/>
            <person name="Akerstrom W."/>
            <person name="Nylinder S."/>
            <person name="Hedman E."/>
            <person name="Kallberg Y."/>
        </authorList>
    </citation>
    <scope>NUCLEOTIDE SEQUENCE [LARGE SCALE GENOMIC DNA]</scope>
</reference>
<dbReference type="InterPro" id="IPR027806">
    <property type="entry name" value="HARBI1_dom"/>
</dbReference>
<proteinExistence type="predicted"/>